<keyword evidence="1" id="KW-1133">Transmembrane helix</keyword>
<proteinExistence type="predicted"/>
<dbReference type="EMBL" id="MCFH01000009">
    <property type="protein sequence ID" value="ORX55285.1"/>
    <property type="molecule type" value="Genomic_DNA"/>
</dbReference>
<gene>
    <name evidence="2" type="ORF">BCR36DRAFT_183350</name>
</gene>
<organism evidence="2 3">
    <name type="scientific">Piromyces finnis</name>
    <dbReference type="NCBI Taxonomy" id="1754191"/>
    <lineage>
        <taxon>Eukaryota</taxon>
        <taxon>Fungi</taxon>
        <taxon>Fungi incertae sedis</taxon>
        <taxon>Chytridiomycota</taxon>
        <taxon>Chytridiomycota incertae sedis</taxon>
        <taxon>Neocallimastigomycetes</taxon>
        <taxon>Neocallimastigales</taxon>
        <taxon>Neocallimastigaceae</taxon>
        <taxon>Piromyces</taxon>
    </lineage>
</organism>
<keyword evidence="1" id="KW-0472">Membrane</keyword>
<sequence>MSSKINFFVNPFFFFFCNHSVFIYSKRNILFLNIIFYSTSIFEYSKANIKIAQIVLYRRIYYYFEFKINTSNTTPYSMSKELLISLIISFYANSQIHCINKWKKCFVLLPIFS</sequence>
<dbReference type="AlphaFoldDB" id="A0A1Y1VFT8"/>
<reference evidence="2 3" key="2">
    <citation type="submission" date="2016-08" db="EMBL/GenBank/DDBJ databases">
        <title>Pervasive Adenine N6-methylation of Active Genes in Fungi.</title>
        <authorList>
            <consortium name="DOE Joint Genome Institute"/>
            <person name="Mondo S.J."/>
            <person name="Dannebaum R.O."/>
            <person name="Kuo R.C."/>
            <person name="Labutti K."/>
            <person name="Haridas S."/>
            <person name="Kuo A."/>
            <person name="Salamov A."/>
            <person name="Ahrendt S.R."/>
            <person name="Lipzen A."/>
            <person name="Sullivan W."/>
            <person name="Andreopoulos W.B."/>
            <person name="Clum A."/>
            <person name="Lindquist E."/>
            <person name="Daum C."/>
            <person name="Ramamoorthy G.K."/>
            <person name="Gryganskyi A."/>
            <person name="Culley D."/>
            <person name="Magnuson J.K."/>
            <person name="James T.Y."/>
            <person name="O'Malley M.A."/>
            <person name="Stajich J.E."/>
            <person name="Spatafora J.W."/>
            <person name="Visel A."/>
            <person name="Grigoriev I.V."/>
        </authorList>
    </citation>
    <scope>NUCLEOTIDE SEQUENCE [LARGE SCALE GENOMIC DNA]</scope>
    <source>
        <strain evidence="3">finn</strain>
    </source>
</reference>
<keyword evidence="3" id="KW-1185">Reference proteome</keyword>
<evidence type="ECO:0000313" key="3">
    <source>
        <dbReference type="Proteomes" id="UP000193719"/>
    </source>
</evidence>
<accession>A0A1Y1VFT8</accession>
<comment type="caution">
    <text evidence="2">The sequence shown here is derived from an EMBL/GenBank/DDBJ whole genome shotgun (WGS) entry which is preliminary data.</text>
</comment>
<evidence type="ECO:0000256" key="1">
    <source>
        <dbReference type="SAM" id="Phobius"/>
    </source>
</evidence>
<name>A0A1Y1VFT8_9FUNG</name>
<protein>
    <submittedName>
        <fullName evidence="2">Uncharacterized protein</fullName>
    </submittedName>
</protein>
<reference evidence="2 3" key="1">
    <citation type="submission" date="2016-08" db="EMBL/GenBank/DDBJ databases">
        <title>Genomes of anaerobic fungi encode conserved fungal cellulosomes for biomass hydrolysis.</title>
        <authorList>
            <consortium name="DOE Joint Genome Institute"/>
            <person name="Haitjema C.H."/>
            <person name="Gilmore S.P."/>
            <person name="Henske J.K."/>
            <person name="Solomon K.V."/>
            <person name="De Groot R."/>
            <person name="Kuo A."/>
            <person name="Mondo S.J."/>
            <person name="Salamov A.A."/>
            <person name="Labutti K."/>
            <person name="Zhao Z."/>
            <person name="Chiniquy J."/>
            <person name="Barry K."/>
            <person name="Brewer H.M."/>
            <person name="Purvine S.O."/>
            <person name="Wright A.T."/>
            <person name="Boxma B."/>
            <person name="Van Alen T."/>
            <person name="Hackstein J.H."/>
            <person name="Baker S.E."/>
            <person name="Grigoriev I.V."/>
            <person name="O'Malley M.A."/>
        </authorList>
    </citation>
    <scope>NUCLEOTIDE SEQUENCE [LARGE SCALE GENOMIC DNA]</scope>
    <source>
        <strain evidence="3">finn</strain>
    </source>
</reference>
<dbReference type="Proteomes" id="UP000193719">
    <property type="component" value="Unassembled WGS sequence"/>
</dbReference>
<evidence type="ECO:0000313" key="2">
    <source>
        <dbReference type="EMBL" id="ORX55285.1"/>
    </source>
</evidence>
<keyword evidence="1" id="KW-0812">Transmembrane</keyword>
<feature type="transmembrane region" description="Helical" evidence="1">
    <location>
        <begin position="7"/>
        <end position="24"/>
    </location>
</feature>